<dbReference type="EMBL" id="RJJG01000001">
    <property type="protein sequence ID" value="RNI10649.1"/>
    <property type="molecule type" value="Genomic_DNA"/>
</dbReference>
<evidence type="ECO:0000313" key="6">
    <source>
        <dbReference type="Proteomes" id="UP000198669"/>
    </source>
</evidence>
<proteinExistence type="predicted"/>
<dbReference type="Proteomes" id="UP000267921">
    <property type="component" value="Unassembled WGS sequence"/>
</dbReference>
<protein>
    <submittedName>
        <fullName evidence="2">Uncharacterized protein</fullName>
    </submittedName>
</protein>
<keyword evidence="1" id="KW-1133">Transmembrane helix</keyword>
<dbReference type="GeneID" id="30582601"/>
<accession>A0A1L3Q0T1</accession>
<evidence type="ECO:0000313" key="3">
    <source>
        <dbReference type="EMBL" id="RNI10649.1"/>
    </source>
</evidence>
<reference evidence="4 6" key="2">
    <citation type="submission" date="2016-10" db="EMBL/GenBank/DDBJ databases">
        <authorList>
            <person name="de Groot N.N."/>
        </authorList>
    </citation>
    <scope>NUCLEOTIDE SEQUENCE [LARGE SCALE GENOMIC DNA]</scope>
    <source>
        <strain evidence="4 6">Z-7982</strain>
    </source>
</reference>
<dbReference type="OrthoDB" id="147790at2157"/>
<dbReference type="AlphaFoldDB" id="A0A1L3Q0T1"/>
<keyword evidence="5" id="KW-1185">Reference proteome</keyword>
<organism evidence="2 5">
    <name type="scientific">Methanohalophilus halophilus</name>
    <dbReference type="NCBI Taxonomy" id="2177"/>
    <lineage>
        <taxon>Archaea</taxon>
        <taxon>Methanobacteriati</taxon>
        <taxon>Methanobacteriota</taxon>
        <taxon>Stenosarchaea group</taxon>
        <taxon>Methanomicrobia</taxon>
        <taxon>Methanosarcinales</taxon>
        <taxon>Methanosarcinaceae</taxon>
        <taxon>Methanohalophilus</taxon>
    </lineage>
</organism>
<evidence type="ECO:0000313" key="4">
    <source>
        <dbReference type="EMBL" id="SDW09875.1"/>
    </source>
</evidence>
<name>A0A1L3Q0T1_9EURY</name>
<dbReference type="KEGG" id="mhaz:BHR79_02545"/>
<dbReference type="InterPro" id="IPR043826">
    <property type="entry name" value="DUF5803"/>
</dbReference>
<dbReference type="RefSeq" id="WP_072560877.1">
    <property type="nucleotide sequence ID" value="NZ_CP017921.1"/>
</dbReference>
<evidence type="ECO:0000313" key="5">
    <source>
        <dbReference type="Proteomes" id="UP000186879"/>
    </source>
</evidence>
<dbReference type="Proteomes" id="UP000186879">
    <property type="component" value="Chromosome"/>
</dbReference>
<evidence type="ECO:0000313" key="7">
    <source>
        <dbReference type="Proteomes" id="UP000267921"/>
    </source>
</evidence>
<dbReference type="Pfam" id="PF19119">
    <property type="entry name" value="DUF5803"/>
    <property type="match status" value="1"/>
</dbReference>
<evidence type="ECO:0000313" key="2">
    <source>
        <dbReference type="EMBL" id="APH38476.1"/>
    </source>
</evidence>
<dbReference type="EMBL" id="FNMU01000001">
    <property type="protein sequence ID" value="SDW09875.1"/>
    <property type="molecule type" value="Genomic_DNA"/>
</dbReference>
<dbReference type="Proteomes" id="UP000198669">
    <property type="component" value="Unassembled WGS sequence"/>
</dbReference>
<keyword evidence="1" id="KW-0812">Transmembrane</keyword>
<dbReference type="STRING" id="2177.BHR79_02545"/>
<keyword evidence="1" id="KW-0472">Membrane</keyword>
<reference evidence="2 5" key="1">
    <citation type="submission" date="2016-10" db="EMBL/GenBank/DDBJ databases">
        <title>Methanohalophilus halophilus.</title>
        <authorList>
            <person name="L'haridon S."/>
        </authorList>
    </citation>
    <scope>NUCLEOTIDE SEQUENCE [LARGE SCALE GENOMIC DNA]</scope>
    <source>
        <strain evidence="2 5">Z-7982</strain>
    </source>
</reference>
<reference evidence="3 7" key="3">
    <citation type="submission" date="2018-10" db="EMBL/GenBank/DDBJ databases">
        <title>Cultivation of a novel Methanohalophilus strain from Kebrit Deep of the Red Sea and a genomic comparison of members of the genus Methanohalophilus.</title>
        <authorList>
            <person name="Guan Y."/>
            <person name="Ngugi D.K."/>
            <person name="Stingl U."/>
        </authorList>
    </citation>
    <scope>NUCLEOTIDE SEQUENCE [LARGE SCALE GENOMIC DNA]</scope>
    <source>
        <strain evidence="3 7">DSM 3094</strain>
    </source>
</reference>
<dbReference type="EMBL" id="CP017921">
    <property type="protein sequence ID" value="APH38476.1"/>
    <property type="molecule type" value="Genomic_DNA"/>
</dbReference>
<feature type="transmembrane region" description="Helical" evidence="1">
    <location>
        <begin position="263"/>
        <end position="282"/>
    </location>
</feature>
<gene>
    <name evidence="2" type="ORF">BHR79_02545</name>
    <name evidence="3" type="ORF">EFE40_00240</name>
    <name evidence="4" type="ORF">SAMN04515625_0336</name>
</gene>
<sequence>MRKQVVVLFLILTSAIYLSGCIDDIIPVDEAAETTNASEYTLDPFIANDSCECGINTTTFYLFPDSPVKAVYVFENVNLLEVVPLEDITNPGSDVLSNIVIVAKPGGNNGNPAATVRQLSASGPMDSIDYTLSEESESGQTKQVISFNQSLTGFVAYTMEVPMGQDFMYVPSHLSTVRVVLPEGYTTGNQFIGKVEPAPDSRYIDGQGREVLVWNDLRQDTSSSLSSIAKGFLPSDNGGEEEEEIKFKTLYLKFYSENAPRSLLIGTSILGAGVLLVIGNFLRNRRKLNETIRMAEEDWKKDKER</sequence>
<evidence type="ECO:0000256" key="1">
    <source>
        <dbReference type="SAM" id="Phobius"/>
    </source>
</evidence>